<dbReference type="Gene3D" id="3.40.30.10">
    <property type="entry name" value="Glutaredoxin"/>
    <property type="match status" value="1"/>
</dbReference>
<dbReference type="RefSeq" id="WP_100162448.1">
    <property type="nucleotide sequence ID" value="NZ_PGTB01000031.1"/>
</dbReference>
<dbReference type="Proteomes" id="UP000231553">
    <property type="component" value="Unassembled WGS sequence"/>
</dbReference>
<dbReference type="GO" id="GO:0004602">
    <property type="term" value="F:glutathione peroxidase activity"/>
    <property type="evidence" value="ECO:0007669"/>
    <property type="project" value="TreeGrafter"/>
</dbReference>
<reference evidence="4 5" key="1">
    <citation type="journal article" date="2018" name="Int. J. Syst. Evol. Microbiol.">
        <title>Pseudooceanicola lipolyticus sp. nov., a marine alphaproteobacterium, reclassification of Oceanicola flagellatus as Pseudooceanicola flagellatus comb. nov. and emended description of the genus Pseudooceanicola.</title>
        <authorList>
            <person name="Huang M.-M."/>
            <person name="Guo L.-L."/>
            <person name="Wu Y.-H."/>
            <person name="Lai Q.-L."/>
            <person name="Shao Z.-Z."/>
            <person name="Wang C.-S."/>
            <person name="Wu M."/>
            <person name="Xu X.-W."/>
        </authorList>
    </citation>
    <scope>NUCLEOTIDE SEQUENCE [LARGE SCALE GENOMIC DNA]</scope>
    <source>
        <strain evidence="4 5">157</strain>
    </source>
</reference>
<dbReference type="GO" id="GO:1901170">
    <property type="term" value="P:naphthalene catabolic process"/>
    <property type="evidence" value="ECO:0007669"/>
    <property type="project" value="InterPro"/>
</dbReference>
<dbReference type="GO" id="GO:0006749">
    <property type="term" value="P:glutathione metabolic process"/>
    <property type="evidence" value="ECO:0007669"/>
    <property type="project" value="TreeGrafter"/>
</dbReference>
<feature type="active site" description="Nucleophile" evidence="2">
    <location>
        <position position="14"/>
    </location>
</feature>
<dbReference type="InterPro" id="IPR036249">
    <property type="entry name" value="Thioredoxin-like_sf"/>
</dbReference>
<keyword evidence="1" id="KW-0413">Isomerase</keyword>
<dbReference type="CDD" id="cd03022">
    <property type="entry name" value="DsbA_HCCA_Iso"/>
    <property type="match status" value="1"/>
</dbReference>
<dbReference type="OrthoDB" id="5244108at2"/>
<comment type="catalytic activity">
    <reaction evidence="1">
        <text>2-hydroxychromene-2-carboxylate = (3E)-4-(2-hydroxyphenyl)-2-oxobut-3-enoate</text>
        <dbReference type="Rhea" id="RHEA:27401"/>
        <dbReference type="ChEBI" id="CHEBI:59350"/>
        <dbReference type="ChEBI" id="CHEBI:59353"/>
        <dbReference type="EC" id="5.99.1.4"/>
    </reaction>
</comment>
<dbReference type="Pfam" id="PF01323">
    <property type="entry name" value="DSBA"/>
    <property type="match status" value="1"/>
</dbReference>
<proteinExistence type="inferred from homology"/>
<dbReference type="EMBL" id="PGTB01000031">
    <property type="protein sequence ID" value="PJE36762.1"/>
    <property type="molecule type" value="Genomic_DNA"/>
</dbReference>
<gene>
    <name evidence="4" type="ORF">CVM52_10290</name>
</gene>
<dbReference type="SUPFAM" id="SSF52833">
    <property type="entry name" value="Thioredoxin-like"/>
    <property type="match status" value="1"/>
</dbReference>
<evidence type="ECO:0000256" key="1">
    <source>
        <dbReference type="PIRNR" id="PIRNR006386"/>
    </source>
</evidence>
<organism evidence="4 5">
    <name type="scientific">Pseudooceanicola lipolyticus</name>
    <dbReference type="NCBI Taxonomy" id="2029104"/>
    <lineage>
        <taxon>Bacteria</taxon>
        <taxon>Pseudomonadati</taxon>
        <taxon>Pseudomonadota</taxon>
        <taxon>Alphaproteobacteria</taxon>
        <taxon>Rhodobacterales</taxon>
        <taxon>Paracoccaceae</taxon>
        <taxon>Pseudooceanicola</taxon>
    </lineage>
</organism>
<evidence type="ECO:0000313" key="5">
    <source>
        <dbReference type="Proteomes" id="UP000231553"/>
    </source>
</evidence>
<dbReference type="EC" id="5.99.1.4" evidence="1"/>
<dbReference type="PIRSF" id="PIRSF006386">
    <property type="entry name" value="HCCAis_GSTk"/>
    <property type="match status" value="1"/>
</dbReference>
<evidence type="ECO:0000256" key="2">
    <source>
        <dbReference type="PIRSR" id="PIRSR006386-1"/>
    </source>
</evidence>
<evidence type="ECO:0000313" key="4">
    <source>
        <dbReference type="EMBL" id="PJE36762.1"/>
    </source>
</evidence>
<accession>A0A2M8J1W6</accession>
<feature type="domain" description="DSBA-like thioredoxin" evidence="3">
    <location>
        <begin position="6"/>
        <end position="190"/>
    </location>
</feature>
<name>A0A2M8J1W6_9RHOB</name>
<evidence type="ECO:0000259" key="3">
    <source>
        <dbReference type="Pfam" id="PF01323"/>
    </source>
</evidence>
<dbReference type="AlphaFoldDB" id="A0A2M8J1W6"/>
<comment type="caution">
    <text evidence="4">The sequence shown here is derived from an EMBL/GenBank/DDBJ whole genome shotgun (WGS) entry which is preliminary data.</text>
</comment>
<dbReference type="InterPro" id="IPR014440">
    <property type="entry name" value="HCCAis_GSTk"/>
</dbReference>
<dbReference type="InterPro" id="IPR001853">
    <property type="entry name" value="DSBA-like_thioredoxin_dom"/>
</dbReference>
<protein>
    <recommendedName>
        <fullName evidence="1">2-hydroxychromene-2-carboxylate isomerase</fullName>
        <ecNumber evidence="1">5.99.1.4</ecNumber>
    </recommendedName>
</protein>
<keyword evidence="5" id="KW-1185">Reference proteome</keyword>
<dbReference type="GO" id="GO:0018845">
    <property type="term" value="F:2-hydroxychromene-2-carboxylate isomerase activity"/>
    <property type="evidence" value="ECO:0007669"/>
    <property type="project" value="UniProtKB-UniRule"/>
</dbReference>
<dbReference type="PANTHER" id="PTHR42943">
    <property type="entry name" value="GLUTATHIONE S-TRANSFERASE KAPPA"/>
    <property type="match status" value="1"/>
</dbReference>
<dbReference type="InterPro" id="IPR051924">
    <property type="entry name" value="GST_Kappa/NadH"/>
</dbReference>
<comment type="similarity">
    <text evidence="1">Belongs to the GST superfamily. NadH family.</text>
</comment>
<dbReference type="PANTHER" id="PTHR42943:SF2">
    <property type="entry name" value="GLUTATHIONE S-TRANSFERASE KAPPA 1"/>
    <property type="match status" value="1"/>
</dbReference>
<dbReference type="GO" id="GO:0004364">
    <property type="term" value="F:glutathione transferase activity"/>
    <property type="evidence" value="ECO:0007669"/>
    <property type="project" value="TreeGrafter"/>
</dbReference>
<dbReference type="InterPro" id="IPR044087">
    <property type="entry name" value="NahD-like"/>
</dbReference>
<sequence length="198" mass="21706">MAKQELQFWFEFASTYSYLSAMRVQEVADKAGVSVSWHPFWLGPIFKSQGWDSSPFNLFPVKGQYMWRDMARICKARGLPLVHPDPFPQNGILAARTALLALRDPAGPEFCRAVYAAEFGEGKTISDPDLIRALLERCGLSPALVDEAGTEPAKAALKDKVAKAMELGIFGAPSFVAGDELFWGDDRLEQAIAHAAGV</sequence>